<dbReference type="Pfam" id="PF04832">
    <property type="entry name" value="SOUL"/>
    <property type="match status" value="1"/>
</dbReference>
<dbReference type="SUPFAM" id="SSF55136">
    <property type="entry name" value="Probable bacterial effector-binding domain"/>
    <property type="match status" value="1"/>
</dbReference>
<keyword evidence="4" id="KW-1185">Reference proteome</keyword>
<evidence type="ECO:0000256" key="2">
    <source>
        <dbReference type="SAM" id="SignalP"/>
    </source>
</evidence>
<dbReference type="EMBL" id="CAXHTA020000021">
    <property type="protein sequence ID" value="CAL5229669.1"/>
    <property type="molecule type" value="Genomic_DNA"/>
</dbReference>
<dbReference type="Proteomes" id="UP001497392">
    <property type="component" value="Unassembled WGS sequence"/>
</dbReference>
<sequence length="225" mass="24884">MLLFLSLLCAQQSLSARLAGTDAESSGIVPAKGNDAPWFCRGSPCPPFEVIRKEQTYEVREYSKTTWISTVVESSNYEVAVAKGFVPLYNYLRGANDKQLQLDMAKPAIIDIRPNKDFSSTGTNYTVLFYLPDLSEETAPKPTSKDVRVVTSPKQRFYVYGFGGFATGGSILNSALKLALALKTDKQSFEPDHLWSALYDAPTRLFGRHNEVMFSASDKSLAKSL</sequence>
<dbReference type="PANTHER" id="PTHR11220">
    <property type="entry name" value="HEME-BINDING PROTEIN-RELATED"/>
    <property type="match status" value="1"/>
</dbReference>
<keyword evidence="2" id="KW-0732">Signal</keyword>
<dbReference type="Gene3D" id="3.20.80.10">
    <property type="entry name" value="Regulatory factor, effector binding domain"/>
    <property type="match status" value="1"/>
</dbReference>
<dbReference type="InterPro" id="IPR006917">
    <property type="entry name" value="SOUL_heme-bd"/>
</dbReference>
<organism evidence="3 4">
    <name type="scientific">Coccomyxa viridis</name>
    <dbReference type="NCBI Taxonomy" id="1274662"/>
    <lineage>
        <taxon>Eukaryota</taxon>
        <taxon>Viridiplantae</taxon>
        <taxon>Chlorophyta</taxon>
        <taxon>core chlorophytes</taxon>
        <taxon>Trebouxiophyceae</taxon>
        <taxon>Trebouxiophyceae incertae sedis</taxon>
        <taxon>Coccomyxaceae</taxon>
        <taxon>Coccomyxa</taxon>
    </lineage>
</organism>
<proteinExistence type="inferred from homology"/>
<evidence type="ECO:0000313" key="3">
    <source>
        <dbReference type="EMBL" id="CAL5229669.1"/>
    </source>
</evidence>
<dbReference type="PANTHER" id="PTHR11220:SF1">
    <property type="entry name" value="HEME-BINDING PROTEIN 2"/>
    <property type="match status" value="1"/>
</dbReference>
<protein>
    <submittedName>
        <fullName evidence="3">G13035 protein</fullName>
    </submittedName>
</protein>
<gene>
    <name evidence="3" type="primary">g13035</name>
    <name evidence="3" type="ORF">VP750_LOCUS11575</name>
</gene>
<name>A0ABP1GBT2_9CHLO</name>
<accession>A0ABP1GBT2</accession>
<feature type="chain" id="PRO_5046059913" evidence="2">
    <location>
        <begin position="16"/>
        <end position="225"/>
    </location>
</feature>
<evidence type="ECO:0000256" key="1">
    <source>
        <dbReference type="ARBA" id="ARBA00009817"/>
    </source>
</evidence>
<reference evidence="3 4" key="1">
    <citation type="submission" date="2024-06" db="EMBL/GenBank/DDBJ databases">
        <authorList>
            <person name="Kraege A."/>
            <person name="Thomma B."/>
        </authorList>
    </citation>
    <scope>NUCLEOTIDE SEQUENCE [LARGE SCALE GENOMIC DNA]</scope>
</reference>
<comment type="caution">
    <text evidence="3">The sequence shown here is derived from an EMBL/GenBank/DDBJ whole genome shotgun (WGS) entry which is preliminary data.</text>
</comment>
<feature type="signal peptide" evidence="2">
    <location>
        <begin position="1"/>
        <end position="15"/>
    </location>
</feature>
<comment type="similarity">
    <text evidence="1">Belongs to the HEBP family.</text>
</comment>
<dbReference type="InterPro" id="IPR011256">
    <property type="entry name" value="Reg_factor_effector_dom_sf"/>
</dbReference>
<evidence type="ECO:0000313" key="4">
    <source>
        <dbReference type="Proteomes" id="UP001497392"/>
    </source>
</evidence>